<protein>
    <submittedName>
        <fullName evidence="1">Uncharacterized protein</fullName>
    </submittedName>
</protein>
<evidence type="ECO:0000313" key="2">
    <source>
        <dbReference type="Proteomes" id="UP000534186"/>
    </source>
</evidence>
<dbReference type="AlphaFoldDB" id="A0A7Y9NQ25"/>
<organism evidence="1 2">
    <name type="scientific">Tunturiibacter lichenicola</name>
    <dbReference type="NCBI Taxonomy" id="2051959"/>
    <lineage>
        <taxon>Bacteria</taxon>
        <taxon>Pseudomonadati</taxon>
        <taxon>Acidobacteriota</taxon>
        <taxon>Terriglobia</taxon>
        <taxon>Terriglobales</taxon>
        <taxon>Acidobacteriaceae</taxon>
        <taxon>Tunturiibacter</taxon>
    </lineage>
</organism>
<dbReference type="Proteomes" id="UP000534186">
    <property type="component" value="Unassembled WGS sequence"/>
</dbReference>
<sequence length="41" mass="4460">MKKASAICGQLTSWLMTQSKVEMSGTQVQSFVSHGLMTLLT</sequence>
<name>A0A7Y9NQ25_9BACT</name>
<reference evidence="1 2" key="1">
    <citation type="submission" date="2020-07" db="EMBL/GenBank/DDBJ databases">
        <title>Genomic Encyclopedia of Type Strains, Phase IV (KMG-V): Genome sequencing to study the core and pangenomes of soil and plant-associated prokaryotes.</title>
        <authorList>
            <person name="Whitman W."/>
        </authorList>
    </citation>
    <scope>NUCLEOTIDE SEQUENCE [LARGE SCALE GENOMIC DNA]</scope>
    <source>
        <strain evidence="1 2">M8UP30</strain>
    </source>
</reference>
<proteinExistence type="predicted"/>
<gene>
    <name evidence="1" type="ORF">HDF12_003877</name>
</gene>
<accession>A0A7Y9NQ25</accession>
<evidence type="ECO:0000313" key="1">
    <source>
        <dbReference type="EMBL" id="NYF53478.1"/>
    </source>
</evidence>
<comment type="caution">
    <text evidence="1">The sequence shown here is derived from an EMBL/GenBank/DDBJ whole genome shotgun (WGS) entry which is preliminary data.</text>
</comment>
<dbReference type="EMBL" id="JACCCV010000002">
    <property type="protein sequence ID" value="NYF53478.1"/>
    <property type="molecule type" value="Genomic_DNA"/>
</dbReference>